<evidence type="ECO:0000256" key="9">
    <source>
        <dbReference type="ARBA" id="ARBA00022960"/>
    </source>
</evidence>
<keyword evidence="7" id="KW-0732">Signal</keyword>
<dbReference type="InterPro" id="IPR015956">
    <property type="entry name" value="Peniciliin-bd_prot_C_sf"/>
</dbReference>
<dbReference type="SUPFAM" id="SSF56601">
    <property type="entry name" value="beta-lactamase/transpeptidase-like"/>
    <property type="match status" value="1"/>
</dbReference>
<dbReference type="Pfam" id="PF00768">
    <property type="entry name" value="Peptidase_S11"/>
    <property type="match status" value="1"/>
</dbReference>
<dbReference type="Proteomes" id="UP001310386">
    <property type="component" value="Unassembled WGS sequence"/>
</dbReference>
<evidence type="ECO:0000313" key="16">
    <source>
        <dbReference type="Proteomes" id="UP001310386"/>
    </source>
</evidence>
<dbReference type="InterPro" id="IPR012907">
    <property type="entry name" value="Peptidase_S11_C"/>
</dbReference>
<dbReference type="Gene3D" id="2.60.410.10">
    <property type="entry name" value="D-Ala-D-Ala carboxypeptidase, C-terminal domain"/>
    <property type="match status" value="1"/>
</dbReference>
<keyword evidence="6" id="KW-0645">Protease</keyword>
<dbReference type="InterPro" id="IPR012338">
    <property type="entry name" value="Beta-lactam/transpept-like"/>
</dbReference>
<keyword evidence="5 15" id="KW-0121">Carboxypeptidase</keyword>
<keyword evidence="8 15" id="KW-0378">Hydrolase</keyword>
<reference evidence="15" key="1">
    <citation type="submission" date="2023-12" db="EMBL/GenBank/DDBJ databases">
        <title>Fervidustalea candida gen. nov., sp. nov., a novel member of the family Paenibacillaceae isolated from a geothermal area.</title>
        <authorList>
            <person name="Li W.-J."/>
            <person name="Jiao J.-Y."/>
            <person name="Chen Y."/>
        </authorList>
    </citation>
    <scope>NUCLEOTIDE SEQUENCE</scope>
    <source>
        <strain evidence="15">SYSU GA230002</strain>
    </source>
</reference>
<evidence type="ECO:0000256" key="4">
    <source>
        <dbReference type="ARBA" id="ARBA00012448"/>
    </source>
</evidence>
<dbReference type="GO" id="GO:0004180">
    <property type="term" value="F:carboxypeptidase activity"/>
    <property type="evidence" value="ECO:0007669"/>
    <property type="project" value="UniProtKB-KW"/>
</dbReference>
<evidence type="ECO:0000256" key="8">
    <source>
        <dbReference type="ARBA" id="ARBA00022801"/>
    </source>
</evidence>
<gene>
    <name evidence="15" type="ORF">VF724_19035</name>
</gene>
<comment type="similarity">
    <text evidence="3 13">Belongs to the peptidase S11 family.</text>
</comment>
<evidence type="ECO:0000256" key="13">
    <source>
        <dbReference type="RuleBase" id="RU004016"/>
    </source>
</evidence>
<evidence type="ECO:0000259" key="14">
    <source>
        <dbReference type="SMART" id="SM00936"/>
    </source>
</evidence>
<name>A0ABU5ZMJ2_9BACL</name>
<evidence type="ECO:0000256" key="12">
    <source>
        <dbReference type="ARBA" id="ARBA00034000"/>
    </source>
</evidence>
<comment type="pathway">
    <text evidence="2">Cell wall biogenesis; peptidoglycan biosynthesis.</text>
</comment>
<evidence type="ECO:0000256" key="5">
    <source>
        <dbReference type="ARBA" id="ARBA00022645"/>
    </source>
</evidence>
<comment type="caution">
    <text evidence="15">The sequence shown here is derived from an EMBL/GenBank/DDBJ whole genome shotgun (WGS) entry which is preliminary data.</text>
</comment>
<evidence type="ECO:0000256" key="7">
    <source>
        <dbReference type="ARBA" id="ARBA00022729"/>
    </source>
</evidence>
<evidence type="ECO:0000256" key="6">
    <source>
        <dbReference type="ARBA" id="ARBA00022670"/>
    </source>
</evidence>
<evidence type="ECO:0000256" key="2">
    <source>
        <dbReference type="ARBA" id="ARBA00004752"/>
    </source>
</evidence>
<dbReference type="InterPro" id="IPR037167">
    <property type="entry name" value="Peptidase_S11_C_sf"/>
</dbReference>
<keyword evidence="10" id="KW-0573">Peptidoglycan synthesis</keyword>
<evidence type="ECO:0000313" key="15">
    <source>
        <dbReference type="EMBL" id="MEB3103733.1"/>
    </source>
</evidence>
<dbReference type="Pfam" id="PF07943">
    <property type="entry name" value="PBP5_C"/>
    <property type="match status" value="1"/>
</dbReference>
<keyword evidence="11" id="KW-0961">Cell wall biogenesis/degradation</keyword>
<sequence>MGVLFLRGFQRRKKMLLMIFVISLVLQTASFLSELSAAEAAPLPGPSVEAKSAVLIDAGSGQVLYQMNPDQAYPPASMAKMMTEYIVMDYIKSGKIKWTDQVTVSKYAAGVGGSGGLLAAGETYTVEDMFKAMSIYSSNDASVVLAEYVGGTVEKFAALMNQKAKELGLSDKAHFIDPTGLSRKDLADAGYNPASLSGETEMTAMDAARLAYNIVNNHPEALAYTSTPTAYLKPNDERYKMINWNHMLAGWKDYNNNFSSIAYPGMDGLKTGHTDEAGWCFTGTALHNGFRLISVVMGTIAEGKRFSETRKLLDYGFNNFERKTVLTAKTQIDALKQVEIKKGNETVVPVVTEKGAEFVVQKGENADAFDIKAQSAAADKLVAPIKKGDVLGTVTITYKGAFPITKTVNLVAAENVDKASWFRLFFRGIKNFIQEMFAGIKNLF</sequence>
<dbReference type="RefSeq" id="WP_371755861.1">
    <property type="nucleotide sequence ID" value="NZ_JAYJLD010000047.1"/>
</dbReference>
<comment type="catalytic activity">
    <reaction evidence="12">
        <text>Preferential cleavage: (Ac)2-L-Lys-D-Ala-|-D-Ala. Also transpeptidation of peptidyl-alanyl moieties that are N-acyl substituents of D-alanine.</text>
        <dbReference type="EC" id="3.4.16.4"/>
    </reaction>
</comment>
<dbReference type="SUPFAM" id="SSF69189">
    <property type="entry name" value="Penicillin-binding protein associated domain"/>
    <property type="match status" value="1"/>
</dbReference>
<comment type="function">
    <text evidence="1">Removes C-terminal D-alanyl residues from sugar-peptide cell wall precursors.</text>
</comment>
<accession>A0ABU5ZMJ2</accession>
<dbReference type="InterPro" id="IPR001967">
    <property type="entry name" value="Peptidase_S11_N"/>
</dbReference>
<feature type="domain" description="Peptidase S11 D-Ala-D-Ala carboxypeptidase A C-terminal" evidence="14">
    <location>
        <begin position="320"/>
        <end position="418"/>
    </location>
</feature>
<evidence type="ECO:0000256" key="10">
    <source>
        <dbReference type="ARBA" id="ARBA00022984"/>
    </source>
</evidence>
<dbReference type="EC" id="3.4.16.4" evidence="4"/>
<evidence type="ECO:0000256" key="11">
    <source>
        <dbReference type="ARBA" id="ARBA00023316"/>
    </source>
</evidence>
<protein>
    <recommendedName>
        <fullName evidence="4">serine-type D-Ala-D-Ala carboxypeptidase</fullName>
        <ecNumber evidence="4">3.4.16.4</ecNumber>
    </recommendedName>
</protein>
<dbReference type="SMART" id="SM00936">
    <property type="entry name" value="PBP5_C"/>
    <property type="match status" value="1"/>
</dbReference>
<dbReference type="PRINTS" id="PR00725">
    <property type="entry name" value="DADACBPTASE1"/>
</dbReference>
<keyword evidence="16" id="KW-1185">Reference proteome</keyword>
<keyword evidence="9" id="KW-0133">Cell shape</keyword>
<dbReference type="PANTHER" id="PTHR21581">
    <property type="entry name" value="D-ALANYL-D-ALANINE CARBOXYPEPTIDASE"/>
    <property type="match status" value="1"/>
</dbReference>
<dbReference type="PANTHER" id="PTHR21581:SF11">
    <property type="entry name" value="D-ALANYL-D-ALANINE CARBOXYPEPTIDASE DACA"/>
    <property type="match status" value="1"/>
</dbReference>
<organism evidence="15 16">
    <name type="scientific">Ferviditalea candida</name>
    <dbReference type="NCBI Taxonomy" id="3108399"/>
    <lineage>
        <taxon>Bacteria</taxon>
        <taxon>Bacillati</taxon>
        <taxon>Bacillota</taxon>
        <taxon>Bacilli</taxon>
        <taxon>Bacillales</taxon>
        <taxon>Paenibacillaceae</taxon>
        <taxon>Ferviditalea</taxon>
    </lineage>
</organism>
<evidence type="ECO:0000256" key="3">
    <source>
        <dbReference type="ARBA" id="ARBA00007164"/>
    </source>
</evidence>
<proteinExistence type="inferred from homology"/>
<evidence type="ECO:0000256" key="1">
    <source>
        <dbReference type="ARBA" id="ARBA00003217"/>
    </source>
</evidence>
<dbReference type="EMBL" id="JAYJLD010000047">
    <property type="protein sequence ID" value="MEB3103733.1"/>
    <property type="molecule type" value="Genomic_DNA"/>
</dbReference>
<dbReference type="Gene3D" id="3.40.710.10">
    <property type="entry name" value="DD-peptidase/beta-lactamase superfamily"/>
    <property type="match status" value="1"/>
</dbReference>
<dbReference type="InterPro" id="IPR018044">
    <property type="entry name" value="Peptidase_S11"/>
</dbReference>